<dbReference type="Gene3D" id="3.40.50.880">
    <property type="match status" value="1"/>
</dbReference>
<evidence type="ECO:0000313" key="4">
    <source>
        <dbReference type="Proteomes" id="UP000238479"/>
    </source>
</evidence>
<protein>
    <submittedName>
        <fullName evidence="3">Putative lactoylglutathione lyase</fullName>
        <ecNumber evidence="3">4.4.1.5</ecNumber>
    </submittedName>
</protein>
<evidence type="ECO:0000256" key="1">
    <source>
        <dbReference type="ARBA" id="ARBA00008542"/>
    </source>
</evidence>
<name>A0A2P6RFN9_ROSCH</name>
<comment type="caution">
    <text evidence="3">The sequence shown here is derived from an EMBL/GenBank/DDBJ whole genome shotgun (WGS) entry which is preliminary data.</text>
</comment>
<dbReference type="PANTHER" id="PTHR42733:SF2">
    <property type="entry name" value="DJ-1_THIJ_PFPI FAMILY PROTEIN"/>
    <property type="match status" value="1"/>
</dbReference>
<dbReference type="OMA" id="EAKWVEP"/>
<dbReference type="EC" id="4.4.1.5" evidence="3"/>
<dbReference type="InterPro" id="IPR006286">
    <property type="entry name" value="C56_PfpI-like"/>
</dbReference>
<organism evidence="3 4">
    <name type="scientific">Rosa chinensis</name>
    <name type="common">China rose</name>
    <dbReference type="NCBI Taxonomy" id="74649"/>
    <lineage>
        <taxon>Eukaryota</taxon>
        <taxon>Viridiplantae</taxon>
        <taxon>Streptophyta</taxon>
        <taxon>Embryophyta</taxon>
        <taxon>Tracheophyta</taxon>
        <taxon>Spermatophyta</taxon>
        <taxon>Magnoliopsida</taxon>
        <taxon>eudicotyledons</taxon>
        <taxon>Gunneridae</taxon>
        <taxon>Pentapetalae</taxon>
        <taxon>rosids</taxon>
        <taxon>fabids</taxon>
        <taxon>Rosales</taxon>
        <taxon>Rosaceae</taxon>
        <taxon>Rosoideae</taxon>
        <taxon>Rosoideae incertae sedis</taxon>
        <taxon>Rosa</taxon>
    </lineage>
</organism>
<accession>A0A2P6RFN9</accession>
<keyword evidence="3" id="KW-0456">Lyase</keyword>
<dbReference type="InterPro" id="IPR029062">
    <property type="entry name" value="Class_I_gatase-like"/>
</dbReference>
<dbReference type="Pfam" id="PF01965">
    <property type="entry name" value="DJ-1_PfpI"/>
    <property type="match status" value="1"/>
</dbReference>
<dbReference type="Gramene" id="PRQ45224">
    <property type="protein sequence ID" value="PRQ45224"/>
    <property type="gene ID" value="RchiOBHm_Chr3g0487821"/>
</dbReference>
<gene>
    <name evidence="3" type="ORF">RchiOBHm_Chr3g0487821</name>
</gene>
<comment type="similarity">
    <text evidence="1">Belongs to the peptidase C56 family.</text>
</comment>
<evidence type="ECO:0000313" key="3">
    <source>
        <dbReference type="EMBL" id="PRQ45224.1"/>
    </source>
</evidence>
<dbReference type="AlphaFoldDB" id="A0A2P6RFN9"/>
<dbReference type="SUPFAM" id="SSF52317">
    <property type="entry name" value="Class I glutamine amidotransferase-like"/>
    <property type="match status" value="1"/>
</dbReference>
<dbReference type="STRING" id="74649.A0A2P6RFN9"/>
<dbReference type="GO" id="GO:0004462">
    <property type="term" value="F:lactoylglutathione lyase activity"/>
    <property type="evidence" value="ECO:0007669"/>
    <property type="project" value="UniProtKB-EC"/>
</dbReference>
<dbReference type="InterPro" id="IPR002818">
    <property type="entry name" value="DJ-1/PfpI"/>
</dbReference>
<sequence>MQGRKCTAHPTVRINVVLSEAKWVEPDPIDSSITDENLVTGAVWLGHPDFIFQLMALLAVRVSF</sequence>
<keyword evidence="4" id="KW-1185">Reference proteome</keyword>
<reference evidence="3 4" key="1">
    <citation type="journal article" date="2018" name="Nat. Genet.">
        <title>The Rosa genome provides new insights in the design of modern roses.</title>
        <authorList>
            <person name="Bendahmane M."/>
        </authorList>
    </citation>
    <scope>NUCLEOTIDE SEQUENCE [LARGE SCALE GENOMIC DNA]</scope>
    <source>
        <strain evidence="4">cv. Old Blush</strain>
    </source>
</reference>
<evidence type="ECO:0000259" key="2">
    <source>
        <dbReference type="Pfam" id="PF01965"/>
    </source>
</evidence>
<feature type="domain" description="DJ-1/PfpI" evidence="2">
    <location>
        <begin position="2"/>
        <end position="56"/>
    </location>
</feature>
<proteinExistence type="inferred from homology"/>
<dbReference type="PANTHER" id="PTHR42733">
    <property type="entry name" value="DJ-1 PROTEIN"/>
    <property type="match status" value="1"/>
</dbReference>
<dbReference type="EMBL" id="PDCK01000041">
    <property type="protein sequence ID" value="PRQ45224.1"/>
    <property type="molecule type" value="Genomic_DNA"/>
</dbReference>
<dbReference type="Proteomes" id="UP000238479">
    <property type="component" value="Chromosome 3"/>
</dbReference>